<dbReference type="GO" id="GO:0035513">
    <property type="term" value="P:oxidative RNA demethylation"/>
    <property type="evidence" value="ECO:0007669"/>
    <property type="project" value="TreeGrafter"/>
</dbReference>
<dbReference type="InterPro" id="IPR004574">
    <property type="entry name" value="Alkb"/>
</dbReference>
<organism evidence="8 9">
    <name type="scientific">Kingdonia uniflora</name>
    <dbReference type="NCBI Taxonomy" id="39325"/>
    <lineage>
        <taxon>Eukaryota</taxon>
        <taxon>Viridiplantae</taxon>
        <taxon>Streptophyta</taxon>
        <taxon>Embryophyta</taxon>
        <taxon>Tracheophyta</taxon>
        <taxon>Spermatophyta</taxon>
        <taxon>Magnoliopsida</taxon>
        <taxon>Ranunculales</taxon>
        <taxon>Circaeasteraceae</taxon>
        <taxon>Kingdonia</taxon>
    </lineage>
</organism>
<keyword evidence="5 6" id="KW-0408">Iron</keyword>
<evidence type="ECO:0000256" key="3">
    <source>
        <dbReference type="ARBA" id="ARBA00022964"/>
    </source>
</evidence>
<feature type="binding site" evidence="6">
    <location>
        <position position="206"/>
    </location>
    <ligand>
        <name>Fe cation</name>
        <dbReference type="ChEBI" id="CHEBI:24875"/>
        <note>catalytic</note>
    </ligand>
</feature>
<keyword evidence="9" id="KW-1185">Reference proteome</keyword>
<dbReference type="PANTHER" id="PTHR16557">
    <property type="entry name" value="ALKYLATED DNA REPAIR PROTEIN ALKB-RELATED"/>
    <property type="match status" value="1"/>
</dbReference>
<evidence type="ECO:0000256" key="6">
    <source>
        <dbReference type="PIRSR" id="PIRSR604574-2"/>
    </source>
</evidence>
<sequence>MGFTYQQQGKPSPARDVSSCTSAKPDLIQNVHYFDICRDKSAPVVKLKPSLLEKNREKRQEVERRKGSSHRFLQTGMVLLENHIIRSDQIKIVKKCRELGIGLGGFYIPGYDSGSKLQLRMMCLGKNWEPQSKEYVDVRSVDGAKAPIIPEEFKKLAEEAIQYSHELLIKEKYKIENVKEILPLMHPDICIVNFYTQSGKLGLHQDRDESPESLHKRLPVVSFSIGDDAEFLYGDDRDVDKAKKVTLKSGDVLIFGGESRHIFHGVSSIIPNSAPKYLSDDANLRPGRINLTFRQY</sequence>
<dbReference type="AlphaFoldDB" id="A0A7J7LUW0"/>
<comment type="caution">
    <text evidence="8">The sequence shown here is derived from an EMBL/GenBank/DDBJ whole genome shotgun (WGS) entry which is preliminary data.</text>
</comment>
<evidence type="ECO:0000256" key="2">
    <source>
        <dbReference type="ARBA" id="ARBA00022723"/>
    </source>
</evidence>
<dbReference type="InterPro" id="IPR037151">
    <property type="entry name" value="AlkB-like_sf"/>
</dbReference>
<evidence type="ECO:0000313" key="9">
    <source>
        <dbReference type="Proteomes" id="UP000541444"/>
    </source>
</evidence>
<feature type="binding site" evidence="6">
    <location>
        <position position="264"/>
    </location>
    <ligand>
        <name>Fe cation</name>
        <dbReference type="ChEBI" id="CHEBI:24875"/>
        <note>catalytic</note>
    </ligand>
</feature>
<gene>
    <name evidence="8" type="ORF">GIB67_037751</name>
</gene>
<dbReference type="Pfam" id="PF13532">
    <property type="entry name" value="2OG-FeII_Oxy_2"/>
    <property type="match status" value="1"/>
</dbReference>
<dbReference type="GO" id="GO:0035515">
    <property type="term" value="F:oxidative RNA demethylase activity"/>
    <property type="evidence" value="ECO:0007669"/>
    <property type="project" value="TreeGrafter"/>
</dbReference>
<dbReference type="GO" id="GO:0035516">
    <property type="term" value="F:broad specificity oxidative DNA demethylase activity"/>
    <property type="evidence" value="ECO:0007669"/>
    <property type="project" value="TreeGrafter"/>
</dbReference>
<keyword evidence="4" id="KW-0560">Oxidoreductase</keyword>
<feature type="binding site" evidence="6">
    <location>
        <position position="204"/>
    </location>
    <ligand>
        <name>Fe cation</name>
        <dbReference type="ChEBI" id="CHEBI:24875"/>
        <note>catalytic</note>
    </ligand>
</feature>
<comment type="similarity">
    <text evidence="1">Belongs to the alkB family.</text>
</comment>
<name>A0A7J7LUW0_9MAGN</name>
<dbReference type="Proteomes" id="UP000541444">
    <property type="component" value="Unassembled WGS sequence"/>
</dbReference>
<evidence type="ECO:0000313" key="8">
    <source>
        <dbReference type="EMBL" id="KAF6146451.1"/>
    </source>
</evidence>
<evidence type="ECO:0000256" key="4">
    <source>
        <dbReference type="ARBA" id="ARBA00023002"/>
    </source>
</evidence>
<dbReference type="PROSITE" id="PS51471">
    <property type="entry name" value="FE2OG_OXY"/>
    <property type="match status" value="1"/>
</dbReference>
<keyword evidence="2 6" id="KW-0479">Metal-binding</keyword>
<dbReference type="InterPro" id="IPR027450">
    <property type="entry name" value="AlkB-like"/>
</dbReference>
<dbReference type="EMBL" id="JACGCM010001976">
    <property type="protein sequence ID" value="KAF6146451.1"/>
    <property type="molecule type" value="Genomic_DNA"/>
</dbReference>
<dbReference type="GO" id="GO:0005737">
    <property type="term" value="C:cytoplasm"/>
    <property type="evidence" value="ECO:0007669"/>
    <property type="project" value="TreeGrafter"/>
</dbReference>
<dbReference type="OrthoDB" id="6614653at2759"/>
<dbReference type="SUPFAM" id="SSF51197">
    <property type="entry name" value="Clavaminate synthase-like"/>
    <property type="match status" value="1"/>
</dbReference>
<evidence type="ECO:0000256" key="1">
    <source>
        <dbReference type="ARBA" id="ARBA00007879"/>
    </source>
</evidence>
<reference evidence="8 9" key="1">
    <citation type="journal article" date="2020" name="IScience">
        <title>Genome Sequencing of the Endangered Kingdonia uniflora (Circaeasteraceae, Ranunculales) Reveals Potential Mechanisms of Evolutionary Specialization.</title>
        <authorList>
            <person name="Sun Y."/>
            <person name="Deng T."/>
            <person name="Zhang A."/>
            <person name="Moore M.J."/>
            <person name="Landis J.B."/>
            <person name="Lin N."/>
            <person name="Zhang H."/>
            <person name="Zhang X."/>
            <person name="Huang J."/>
            <person name="Zhang X."/>
            <person name="Sun H."/>
            <person name="Wang H."/>
        </authorList>
    </citation>
    <scope>NUCLEOTIDE SEQUENCE [LARGE SCALE GENOMIC DNA]</scope>
    <source>
        <strain evidence="8">TB1705</strain>
        <tissue evidence="8">Leaf</tissue>
    </source>
</reference>
<dbReference type="Gene3D" id="2.60.120.590">
    <property type="entry name" value="Alpha-ketoglutarate-dependent dioxygenase AlkB-like"/>
    <property type="match status" value="1"/>
</dbReference>
<keyword evidence="3" id="KW-0223">Dioxygenase</keyword>
<proteinExistence type="inferred from homology"/>
<comment type="cofactor">
    <cofactor evidence="6">
        <name>Fe(2+)</name>
        <dbReference type="ChEBI" id="CHEBI:29033"/>
    </cofactor>
    <text evidence="6">Binds 1 Fe(2+) ion per subunit.</text>
</comment>
<evidence type="ECO:0000259" key="7">
    <source>
        <dbReference type="PROSITE" id="PS51471"/>
    </source>
</evidence>
<feature type="domain" description="Fe2OG dioxygenase" evidence="7">
    <location>
        <begin position="186"/>
        <end position="296"/>
    </location>
</feature>
<dbReference type="PANTHER" id="PTHR16557:SF2">
    <property type="entry name" value="NUCLEIC ACID DIOXYGENASE ALKBH1"/>
    <property type="match status" value="1"/>
</dbReference>
<evidence type="ECO:0000256" key="5">
    <source>
        <dbReference type="ARBA" id="ARBA00023004"/>
    </source>
</evidence>
<accession>A0A7J7LUW0</accession>
<protein>
    <recommendedName>
        <fullName evidence="7">Fe2OG dioxygenase domain-containing protein</fullName>
    </recommendedName>
</protein>
<dbReference type="GO" id="GO:0008198">
    <property type="term" value="F:ferrous iron binding"/>
    <property type="evidence" value="ECO:0007669"/>
    <property type="project" value="TreeGrafter"/>
</dbReference>
<dbReference type="InterPro" id="IPR005123">
    <property type="entry name" value="Oxoglu/Fe-dep_dioxygenase_dom"/>
</dbReference>